<protein>
    <submittedName>
        <fullName evidence="1">Acyl carrier protein</fullName>
    </submittedName>
</protein>
<proteinExistence type="predicted"/>
<dbReference type="InterPro" id="IPR036736">
    <property type="entry name" value="ACP-like_sf"/>
</dbReference>
<accession>A0A6P1YQ44</accession>
<sequence length="97" mass="10851">MSLATRADVEVTVINVANDMVAGWDIDLPNGITSETKLMEDLSFESIDVVQFAVAIEQAVERKGLPFEKLFMKEGEYVDDVELREVSDFLCKELGVH</sequence>
<organism evidence="1 2">
    <name type="scientific">Ancylobacter pratisalsi</name>
    <dbReference type="NCBI Taxonomy" id="1745854"/>
    <lineage>
        <taxon>Bacteria</taxon>
        <taxon>Pseudomonadati</taxon>
        <taxon>Pseudomonadota</taxon>
        <taxon>Alphaproteobacteria</taxon>
        <taxon>Hyphomicrobiales</taxon>
        <taxon>Xanthobacteraceae</taxon>
        <taxon>Ancylobacter</taxon>
    </lineage>
</organism>
<gene>
    <name evidence="1" type="ORF">G3A50_16705</name>
</gene>
<dbReference type="RefSeq" id="WP_163076310.1">
    <property type="nucleotide sequence ID" value="NZ_CP048630.1"/>
</dbReference>
<reference evidence="1 2" key="1">
    <citation type="submission" date="2020-02" db="EMBL/GenBank/DDBJ databases">
        <authorList>
            <person name="Li G."/>
        </authorList>
    </citation>
    <scope>NUCLEOTIDE SEQUENCE [LARGE SCALE GENOMIC DNA]</scope>
    <source>
        <strain evidence="1 2">DSM 102029</strain>
    </source>
</reference>
<evidence type="ECO:0000313" key="1">
    <source>
        <dbReference type="EMBL" id="QIB35165.1"/>
    </source>
</evidence>
<dbReference type="KEGG" id="apra:G3A50_16705"/>
<keyword evidence="2" id="KW-1185">Reference proteome</keyword>
<dbReference type="Gene3D" id="1.10.1200.10">
    <property type="entry name" value="ACP-like"/>
    <property type="match status" value="1"/>
</dbReference>
<dbReference type="AlphaFoldDB" id="A0A6P1YQ44"/>
<dbReference type="Proteomes" id="UP000464751">
    <property type="component" value="Chromosome"/>
</dbReference>
<name>A0A6P1YQ44_9HYPH</name>
<dbReference type="EMBL" id="CP048630">
    <property type="protein sequence ID" value="QIB35165.1"/>
    <property type="molecule type" value="Genomic_DNA"/>
</dbReference>
<evidence type="ECO:0000313" key="2">
    <source>
        <dbReference type="Proteomes" id="UP000464751"/>
    </source>
</evidence>